<accession>A0A6A5Z5T1</accession>
<evidence type="ECO:0000256" key="2">
    <source>
        <dbReference type="ARBA" id="ARBA00007294"/>
    </source>
</evidence>
<protein>
    <recommendedName>
        <fullName evidence="12">Succinate dehydrogenase [ubiquinone] cytochrome b small subunit</fullName>
    </recommendedName>
</protein>
<evidence type="ECO:0000256" key="11">
    <source>
        <dbReference type="PIRSR" id="PIRSR607992-2"/>
    </source>
</evidence>
<dbReference type="InterPro" id="IPR007992">
    <property type="entry name" value="CybS"/>
</dbReference>
<keyword evidence="11" id="KW-0408">Iron</keyword>
<keyword evidence="11" id="KW-0479">Metal-binding</keyword>
<evidence type="ECO:0000256" key="12">
    <source>
        <dbReference type="RuleBase" id="RU364031"/>
    </source>
</evidence>
<keyword evidence="8 12" id="KW-0496">Mitochondrion</keyword>
<dbReference type="GO" id="GO:0046872">
    <property type="term" value="F:metal ion binding"/>
    <property type="evidence" value="ECO:0007669"/>
    <property type="project" value="UniProtKB-KW"/>
</dbReference>
<keyword evidence="9 12" id="KW-0472">Membrane</keyword>
<evidence type="ECO:0000256" key="6">
    <source>
        <dbReference type="ARBA" id="ARBA00022946"/>
    </source>
</evidence>
<dbReference type="SUPFAM" id="SSF81343">
    <property type="entry name" value="Fumarate reductase respiratory complex transmembrane subunits"/>
    <property type="match status" value="1"/>
</dbReference>
<name>A0A6A5Z5T1_9PLEO</name>
<dbReference type="GO" id="GO:0005743">
    <property type="term" value="C:mitochondrial inner membrane"/>
    <property type="evidence" value="ECO:0007669"/>
    <property type="project" value="UniProtKB-SubCell"/>
</dbReference>
<dbReference type="GO" id="GO:0006099">
    <property type="term" value="P:tricarboxylic acid cycle"/>
    <property type="evidence" value="ECO:0007669"/>
    <property type="project" value="TreeGrafter"/>
</dbReference>
<keyword evidence="5 12" id="KW-0999">Mitochondrion inner membrane</keyword>
<keyword evidence="7" id="KW-1133">Transmembrane helix</keyword>
<dbReference type="PANTHER" id="PTHR13337:SF2">
    <property type="entry name" value="SUCCINATE DEHYDROGENASE [UBIQUINONE] CYTOCHROME B SMALL SUBUNIT, MITOCHONDRIAL"/>
    <property type="match status" value="1"/>
</dbReference>
<keyword evidence="3" id="KW-0813">Transport</keyword>
<evidence type="ECO:0000256" key="1">
    <source>
        <dbReference type="ARBA" id="ARBA00004448"/>
    </source>
</evidence>
<keyword evidence="14" id="KW-1185">Reference proteome</keyword>
<dbReference type="InterPro" id="IPR034804">
    <property type="entry name" value="SQR/QFR_C/D"/>
</dbReference>
<feature type="binding site" evidence="10">
    <location>
        <position position="148"/>
    </location>
    <ligand>
        <name>a ubiquinone</name>
        <dbReference type="ChEBI" id="CHEBI:16389"/>
        <note>ligand shared with IP/SDHB</note>
    </ligand>
</feature>
<evidence type="ECO:0000256" key="3">
    <source>
        <dbReference type="ARBA" id="ARBA00022448"/>
    </source>
</evidence>
<dbReference type="FunFam" id="1.20.1300.10:FF:000007">
    <property type="entry name" value="Succinate dehydrogenase [ubiquinone] cytochrome b small subunit"/>
    <property type="match status" value="1"/>
</dbReference>
<dbReference type="Proteomes" id="UP000799770">
    <property type="component" value="Unassembled WGS sequence"/>
</dbReference>
<organism evidence="13 14">
    <name type="scientific">Lophiotrema nucula</name>
    <dbReference type="NCBI Taxonomy" id="690887"/>
    <lineage>
        <taxon>Eukaryota</taxon>
        <taxon>Fungi</taxon>
        <taxon>Dikarya</taxon>
        <taxon>Ascomycota</taxon>
        <taxon>Pezizomycotina</taxon>
        <taxon>Dothideomycetes</taxon>
        <taxon>Pleosporomycetidae</taxon>
        <taxon>Pleosporales</taxon>
        <taxon>Lophiotremataceae</taxon>
        <taxon>Lophiotrema</taxon>
    </lineage>
</organism>
<reference evidence="13" key="1">
    <citation type="journal article" date="2020" name="Stud. Mycol.">
        <title>101 Dothideomycetes genomes: a test case for predicting lifestyles and emergence of pathogens.</title>
        <authorList>
            <person name="Haridas S."/>
            <person name="Albert R."/>
            <person name="Binder M."/>
            <person name="Bloem J."/>
            <person name="Labutti K."/>
            <person name="Salamov A."/>
            <person name="Andreopoulos B."/>
            <person name="Baker S."/>
            <person name="Barry K."/>
            <person name="Bills G."/>
            <person name="Bluhm B."/>
            <person name="Cannon C."/>
            <person name="Castanera R."/>
            <person name="Culley D."/>
            <person name="Daum C."/>
            <person name="Ezra D."/>
            <person name="Gonzalez J."/>
            <person name="Henrissat B."/>
            <person name="Kuo A."/>
            <person name="Liang C."/>
            <person name="Lipzen A."/>
            <person name="Lutzoni F."/>
            <person name="Magnuson J."/>
            <person name="Mondo S."/>
            <person name="Nolan M."/>
            <person name="Ohm R."/>
            <person name="Pangilinan J."/>
            <person name="Park H.-J."/>
            <person name="Ramirez L."/>
            <person name="Alfaro M."/>
            <person name="Sun H."/>
            <person name="Tritt A."/>
            <person name="Yoshinaga Y."/>
            <person name="Zwiers L.-H."/>
            <person name="Turgeon B."/>
            <person name="Goodwin S."/>
            <person name="Spatafora J."/>
            <person name="Crous P."/>
            <person name="Grigoriev I."/>
        </authorList>
    </citation>
    <scope>NUCLEOTIDE SEQUENCE</scope>
    <source>
        <strain evidence="13">CBS 627.86</strain>
    </source>
</reference>
<evidence type="ECO:0000313" key="14">
    <source>
        <dbReference type="Proteomes" id="UP000799770"/>
    </source>
</evidence>
<evidence type="ECO:0000256" key="10">
    <source>
        <dbReference type="PIRSR" id="PIRSR607992-1"/>
    </source>
</evidence>
<evidence type="ECO:0000256" key="4">
    <source>
        <dbReference type="ARBA" id="ARBA00022692"/>
    </source>
</evidence>
<dbReference type="GO" id="GO:0006121">
    <property type="term" value="P:mitochondrial electron transport, succinate to ubiquinone"/>
    <property type="evidence" value="ECO:0007669"/>
    <property type="project" value="TreeGrafter"/>
</dbReference>
<gene>
    <name evidence="13" type="ORF">BDV96DRAFT_575750</name>
</gene>
<keyword evidence="6 12" id="KW-0809">Transit peptide</keyword>
<feature type="binding site" description="axial binding residue" evidence="11">
    <location>
        <position position="136"/>
    </location>
    <ligand>
        <name>heme b</name>
        <dbReference type="ChEBI" id="CHEBI:60344"/>
        <note>ligand shared with SDHC</note>
    </ligand>
    <ligandPart>
        <name>Fe</name>
        <dbReference type="ChEBI" id="CHEBI:18248"/>
    </ligandPart>
</feature>
<dbReference type="EMBL" id="ML977324">
    <property type="protein sequence ID" value="KAF2114705.1"/>
    <property type="molecule type" value="Genomic_DNA"/>
</dbReference>
<keyword evidence="4" id="KW-0812">Transmembrane</keyword>
<proteinExistence type="inferred from homology"/>
<evidence type="ECO:0000256" key="7">
    <source>
        <dbReference type="ARBA" id="ARBA00022989"/>
    </source>
</evidence>
<sequence>MASIMRPGLLRQACQAPAASQRMLSTFASSSVKQSSPFAQHMRPAFARSTIPKSTRIAAFHATQRQQILPPLPQRIEGTTNDPTPVPDPTPAHGSYHWTFERIVSAGLVPLTIAPFAAGSLNPVTDSILCALLVVHSHIGFESCIIDYFPKKRIPVIRNLAHWALRVATLTLGIALYSFETNDVGITEAVKRLWHA</sequence>
<evidence type="ECO:0000256" key="9">
    <source>
        <dbReference type="ARBA" id="ARBA00023136"/>
    </source>
</evidence>
<evidence type="ECO:0000256" key="8">
    <source>
        <dbReference type="ARBA" id="ARBA00023128"/>
    </source>
</evidence>
<dbReference type="GO" id="GO:0098796">
    <property type="term" value="C:membrane protein complex"/>
    <property type="evidence" value="ECO:0007669"/>
    <property type="project" value="UniProtKB-ARBA"/>
</dbReference>
<dbReference type="GO" id="GO:0048039">
    <property type="term" value="F:ubiquinone binding"/>
    <property type="evidence" value="ECO:0007669"/>
    <property type="project" value="TreeGrafter"/>
</dbReference>
<dbReference type="Pfam" id="PF05328">
    <property type="entry name" value="CybS"/>
    <property type="match status" value="1"/>
</dbReference>
<dbReference type="OrthoDB" id="18577at2759"/>
<dbReference type="PANTHER" id="PTHR13337">
    <property type="entry name" value="SUCCINATE DEHYDROGENASE"/>
    <property type="match status" value="1"/>
</dbReference>
<evidence type="ECO:0000313" key="13">
    <source>
        <dbReference type="EMBL" id="KAF2114705.1"/>
    </source>
</evidence>
<dbReference type="AlphaFoldDB" id="A0A6A5Z5T1"/>
<comment type="similarity">
    <text evidence="2 12">Belongs to the CybS family.</text>
</comment>
<evidence type="ECO:0000256" key="5">
    <source>
        <dbReference type="ARBA" id="ARBA00022792"/>
    </source>
</evidence>
<comment type="subcellular location">
    <subcellularLocation>
        <location evidence="1 12">Mitochondrion inner membrane</location>
        <topology evidence="1 12">Multi-pass membrane protein</topology>
    </subcellularLocation>
</comment>
<dbReference type="CDD" id="cd03496">
    <property type="entry name" value="SQR_TypeC_CybS"/>
    <property type="match status" value="1"/>
</dbReference>
<dbReference type="GO" id="GO:0020037">
    <property type="term" value="F:heme binding"/>
    <property type="evidence" value="ECO:0007669"/>
    <property type="project" value="TreeGrafter"/>
</dbReference>
<dbReference type="Gene3D" id="1.20.1300.10">
    <property type="entry name" value="Fumarate reductase/succinate dehydrogenase, transmembrane subunit"/>
    <property type="match status" value="1"/>
</dbReference>